<organism evidence="1 2">
    <name type="scientific">Zopfia rhizophila CBS 207.26</name>
    <dbReference type="NCBI Taxonomy" id="1314779"/>
    <lineage>
        <taxon>Eukaryota</taxon>
        <taxon>Fungi</taxon>
        <taxon>Dikarya</taxon>
        <taxon>Ascomycota</taxon>
        <taxon>Pezizomycotina</taxon>
        <taxon>Dothideomycetes</taxon>
        <taxon>Dothideomycetes incertae sedis</taxon>
        <taxon>Zopfiaceae</taxon>
        <taxon>Zopfia</taxon>
    </lineage>
</organism>
<reference evidence="1" key="1">
    <citation type="journal article" date="2020" name="Stud. Mycol.">
        <title>101 Dothideomycetes genomes: a test case for predicting lifestyles and emergence of pathogens.</title>
        <authorList>
            <person name="Haridas S."/>
            <person name="Albert R."/>
            <person name="Binder M."/>
            <person name="Bloem J."/>
            <person name="Labutti K."/>
            <person name="Salamov A."/>
            <person name="Andreopoulos B."/>
            <person name="Baker S."/>
            <person name="Barry K."/>
            <person name="Bills G."/>
            <person name="Bluhm B."/>
            <person name="Cannon C."/>
            <person name="Castanera R."/>
            <person name="Culley D."/>
            <person name="Daum C."/>
            <person name="Ezra D."/>
            <person name="Gonzalez J."/>
            <person name="Henrissat B."/>
            <person name="Kuo A."/>
            <person name="Liang C."/>
            <person name="Lipzen A."/>
            <person name="Lutzoni F."/>
            <person name="Magnuson J."/>
            <person name="Mondo S."/>
            <person name="Nolan M."/>
            <person name="Ohm R."/>
            <person name="Pangilinan J."/>
            <person name="Park H.-J."/>
            <person name="Ramirez L."/>
            <person name="Alfaro M."/>
            <person name="Sun H."/>
            <person name="Tritt A."/>
            <person name="Yoshinaga Y."/>
            <person name="Zwiers L.-H."/>
            <person name="Turgeon B."/>
            <person name="Goodwin S."/>
            <person name="Spatafora J."/>
            <person name="Crous P."/>
            <person name="Grigoriev I."/>
        </authorList>
    </citation>
    <scope>NUCLEOTIDE SEQUENCE</scope>
    <source>
        <strain evidence="1">CBS 207.26</strain>
    </source>
</reference>
<dbReference type="EMBL" id="ML994610">
    <property type="protein sequence ID" value="KAF2195665.1"/>
    <property type="molecule type" value="Genomic_DNA"/>
</dbReference>
<protein>
    <submittedName>
        <fullName evidence="1">Uncharacterized protein</fullName>
    </submittedName>
</protein>
<accession>A0A6A6EWT0</accession>
<proteinExistence type="predicted"/>
<keyword evidence="2" id="KW-1185">Reference proteome</keyword>
<gene>
    <name evidence="1" type="ORF">K469DRAFT_744177</name>
</gene>
<evidence type="ECO:0000313" key="2">
    <source>
        <dbReference type="Proteomes" id="UP000800200"/>
    </source>
</evidence>
<dbReference type="AlphaFoldDB" id="A0A6A6EWT0"/>
<evidence type="ECO:0000313" key="1">
    <source>
        <dbReference type="EMBL" id="KAF2195665.1"/>
    </source>
</evidence>
<dbReference type="Proteomes" id="UP000800200">
    <property type="component" value="Unassembled WGS sequence"/>
</dbReference>
<sequence length="221" mass="24940">MALFSGHGPELCRYRSCWHCRGRRGQCNSYDWRHIGDRWDAVVGVTKVEDEVEVAVGLEVDALELELDARVLVPSLLEDTRDPDMDEDKDEDAVAVPNVDAEIDALDVARKFRIEMAEYTHFCVQCLNCVIASLIKQLGRDEASPTDCMQYKRSGDSDLHIFEKFVGRDAMPAQTLAVVLQANKTMRDWLTPSGTPLNGNSTEIEGRLCHEHRNLAYDRQG</sequence>
<name>A0A6A6EWT0_9PEZI</name>